<feature type="transmembrane region" description="Helical" evidence="8">
    <location>
        <begin position="1017"/>
        <end position="1043"/>
    </location>
</feature>
<dbReference type="PRINTS" id="PR00702">
    <property type="entry name" value="ACRIFLAVINRP"/>
</dbReference>
<dbReference type="AlphaFoldDB" id="A0A0R2RLT7"/>
<dbReference type="GO" id="GO:0005886">
    <property type="term" value="C:plasma membrane"/>
    <property type="evidence" value="ECO:0007669"/>
    <property type="project" value="UniProtKB-SubCell"/>
</dbReference>
<feature type="transmembrane region" description="Helical" evidence="8">
    <location>
        <begin position="12"/>
        <end position="32"/>
    </location>
</feature>
<evidence type="ECO:0000313" key="10">
    <source>
        <dbReference type="Proteomes" id="UP000051269"/>
    </source>
</evidence>
<dbReference type="PANTHER" id="PTHR32063:SF28">
    <property type="entry name" value="BLR2861 PROTEIN"/>
    <property type="match status" value="1"/>
</dbReference>
<reference evidence="9 10" key="1">
    <citation type="submission" date="2015-10" db="EMBL/GenBank/DDBJ databases">
        <title>Metagenome-Assembled Genomes uncover a global brackish microbiome.</title>
        <authorList>
            <person name="Hugerth L.W."/>
            <person name="Larsson J."/>
            <person name="Alneberg J."/>
            <person name="Lindh M.V."/>
            <person name="Legrand C."/>
            <person name="Pinhassi J."/>
            <person name="Andersson A.F."/>
        </authorList>
    </citation>
    <scope>NUCLEOTIDE SEQUENCE [LARGE SCALE GENOMIC DNA]</scope>
    <source>
        <strain evidence="9">BACL18 MAG-120507-bin52</strain>
    </source>
</reference>
<protein>
    <recommendedName>
        <fullName evidence="11">Acriflavine resistance protein B</fullName>
    </recommendedName>
</protein>
<keyword evidence="7 8" id="KW-0472">Membrane</keyword>
<evidence type="ECO:0000256" key="5">
    <source>
        <dbReference type="ARBA" id="ARBA00022692"/>
    </source>
</evidence>
<evidence type="ECO:0000256" key="4">
    <source>
        <dbReference type="ARBA" id="ARBA00022519"/>
    </source>
</evidence>
<keyword evidence="3" id="KW-1003">Cell membrane</keyword>
<dbReference type="Gene3D" id="3.30.70.1430">
    <property type="entry name" value="Multidrug efflux transporter AcrB pore domain"/>
    <property type="match status" value="2"/>
</dbReference>
<comment type="caution">
    <text evidence="9">The sequence shown here is derived from an EMBL/GenBank/DDBJ whole genome shotgun (WGS) entry which is preliminary data.</text>
</comment>
<dbReference type="Gene3D" id="3.30.70.1320">
    <property type="entry name" value="Multidrug efflux transporter AcrB pore domain like"/>
    <property type="match status" value="1"/>
</dbReference>
<evidence type="ECO:0000313" key="9">
    <source>
        <dbReference type="EMBL" id="KRO62114.1"/>
    </source>
</evidence>
<feature type="transmembrane region" description="Helical" evidence="8">
    <location>
        <begin position="940"/>
        <end position="961"/>
    </location>
</feature>
<gene>
    <name evidence="9" type="ORF">ABR82_03105</name>
</gene>
<dbReference type="InterPro" id="IPR001036">
    <property type="entry name" value="Acrflvin-R"/>
</dbReference>
<evidence type="ECO:0000256" key="6">
    <source>
        <dbReference type="ARBA" id="ARBA00022989"/>
    </source>
</evidence>
<feature type="transmembrane region" description="Helical" evidence="8">
    <location>
        <begin position="855"/>
        <end position="874"/>
    </location>
</feature>
<accession>A0A0R2RLT7</accession>
<evidence type="ECO:0000256" key="8">
    <source>
        <dbReference type="SAM" id="Phobius"/>
    </source>
</evidence>
<evidence type="ECO:0000256" key="2">
    <source>
        <dbReference type="ARBA" id="ARBA00022448"/>
    </source>
</evidence>
<evidence type="ECO:0008006" key="11">
    <source>
        <dbReference type="Google" id="ProtNLM"/>
    </source>
</evidence>
<dbReference type="PANTHER" id="PTHR32063">
    <property type="match status" value="1"/>
</dbReference>
<dbReference type="Gene3D" id="3.30.2090.10">
    <property type="entry name" value="Multidrug efflux transporter AcrB TolC docking domain, DN and DC subdomains"/>
    <property type="match status" value="2"/>
</dbReference>
<keyword evidence="4" id="KW-0997">Cell inner membrane</keyword>
<organism evidence="9 10">
    <name type="scientific">Verrucomicrobia subdivision 6 bacterium BACL9 MAG-120507-bin52</name>
    <dbReference type="NCBI Taxonomy" id="1655590"/>
    <lineage>
        <taxon>Bacteria</taxon>
        <taxon>Pseudomonadati</taxon>
        <taxon>Verrucomicrobiota</taxon>
        <taxon>Verrucomicrobiia</taxon>
        <taxon>Verrucomicrobiales</taxon>
        <taxon>Verrucomicrobia subdivision 6</taxon>
    </lineage>
</organism>
<feature type="transmembrane region" description="Helical" evidence="8">
    <location>
        <begin position="359"/>
        <end position="379"/>
    </location>
</feature>
<dbReference type="InterPro" id="IPR027463">
    <property type="entry name" value="AcrB_DN_DC_subdom"/>
</dbReference>
<keyword evidence="5 8" id="KW-0812">Transmembrane</keyword>
<evidence type="ECO:0000256" key="1">
    <source>
        <dbReference type="ARBA" id="ARBA00004429"/>
    </source>
</evidence>
<feature type="transmembrane region" description="Helical" evidence="8">
    <location>
        <begin position="881"/>
        <end position="904"/>
    </location>
</feature>
<dbReference type="GO" id="GO:0042910">
    <property type="term" value="F:xenobiotic transmembrane transporter activity"/>
    <property type="evidence" value="ECO:0007669"/>
    <property type="project" value="TreeGrafter"/>
</dbReference>
<feature type="transmembrane region" description="Helical" evidence="8">
    <location>
        <begin position="989"/>
        <end position="1011"/>
    </location>
</feature>
<feature type="transmembrane region" description="Helical" evidence="8">
    <location>
        <begin position="430"/>
        <end position="450"/>
    </location>
</feature>
<name>A0A0R2RLT7_9BACT</name>
<dbReference type="FunFam" id="1.20.1640.10:FF:000001">
    <property type="entry name" value="Efflux pump membrane transporter"/>
    <property type="match status" value="1"/>
</dbReference>
<keyword evidence="2" id="KW-0813">Transport</keyword>
<evidence type="ECO:0000256" key="3">
    <source>
        <dbReference type="ARBA" id="ARBA00022475"/>
    </source>
</evidence>
<comment type="subcellular location">
    <subcellularLocation>
        <location evidence="1">Cell inner membrane</location>
        <topology evidence="1">Multi-pass membrane protein</topology>
    </subcellularLocation>
</comment>
<dbReference type="SUPFAM" id="SSF82693">
    <property type="entry name" value="Multidrug efflux transporter AcrB pore domain, PN1, PN2, PC1 and PC2 subdomains"/>
    <property type="match status" value="4"/>
</dbReference>
<dbReference type="EMBL" id="LIBO01000132">
    <property type="protein sequence ID" value="KRO62114.1"/>
    <property type="molecule type" value="Genomic_DNA"/>
</dbReference>
<dbReference type="Proteomes" id="UP000051269">
    <property type="component" value="Unassembled WGS sequence"/>
</dbReference>
<dbReference type="Gene3D" id="3.30.70.1440">
    <property type="entry name" value="Multidrug efflux transporter AcrB pore domain"/>
    <property type="match status" value="1"/>
</dbReference>
<evidence type="ECO:0000256" key="7">
    <source>
        <dbReference type="ARBA" id="ARBA00023136"/>
    </source>
</evidence>
<feature type="transmembrane region" description="Helical" evidence="8">
    <location>
        <begin position="333"/>
        <end position="352"/>
    </location>
</feature>
<dbReference type="SUPFAM" id="SSF82714">
    <property type="entry name" value="Multidrug efflux transporter AcrB TolC docking domain, DN and DC subdomains"/>
    <property type="match status" value="2"/>
</dbReference>
<dbReference type="Gene3D" id="1.20.1640.10">
    <property type="entry name" value="Multidrug efflux transporter AcrB transmembrane domain"/>
    <property type="match status" value="2"/>
</dbReference>
<feature type="transmembrane region" description="Helical" evidence="8">
    <location>
        <begin position="527"/>
        <end position="546"/>
    </location>
</feature>
<dbReference type="SUPFAM" id="SSF82866">
    <property type="entry name" value="Multidrug efflux transporter AcrB transmembrane domain"/>
    <property type="match status" value="2"/>
</dbReference>
<feature type="transmembrane region" description="Helical" evidence="8">
    <location>
        <begin position="462"/>
        <end position="485"/>
    </location>
</feature>
<dbReference type="Pfam" id="PF00873">
    <property type="entry name" value="ACR_tran"/>
    <property type="match status" value="2"/>
</dbReference>
<proteinExistence type="predicted"/>
<keyword evidence="6 8" id="KW-1133">Transmembrane helix</keyword>
<sequence length="1058" mass="115532">MNLPEFCIRRPIAAVMFNLALAVIGIVGLSRLPVRELPDIDPPVVSVTTIYPGANAELVEADVTEPMEQEINNIPGIKILRSESREQVSAITVEFDLNRNVDVGAQDVRDRISRVRDKLPDDIKEPVVAKQDADAQEVMWVALSSPSRSTLELSNLAERQIKDRLQILPGVGGVNFGGEKRPSMRIWLDTTKMSSRQITAADIRKLLDRENVELPSGKIEGQNRSLSILARGRMDQPEQYADLIVREDAGSPIRLRDVATIEIGPEVEDTIARFSGEPAVGLGVVKQSDANAVDVARAVRRELEKIKPTLPSDIRIDIPYDSSLYVEAAIEEVGFTLGLSFVLVVLLIYFFLHNVRATLIPSSAIPLSILATFGLIYFLNYSINILTLLALVLAIGIVVDDAIVVLENIMRHIEEGMSPFEASILSMKEITGAVLAITASLIVVFLPIAFQSGTTGILFREFAITLAGAVAISAFVALTLSPALGANFLRPKSDKNTAFSRWVERGFHRLSASYAASLGFALRSPRLLLGLGAGTLALTILLYRVIPQEFLPDEDKGTIIAVIVTPEGSTPESTDRYLRQAEKIASEYPEVQSFFSAIALSRGAPGQANLGIMFIRLKKDRDRTALQLARPGARGSMFTRMISEIQGAVVIPFLPKAVGRGFGESFQLILQSSNLALLEKTAKQMRDEIADAGFLSQPRTNFNYEKPQLSLKIDRDRAANLGVSVRDISEALQILLGGLDISRFNYEGKQYDVIAQLKRTDRLVPDELQSIYVRTQSGQLVPIRNLVTTSEQGSVNSIFHFLRQRSASVTGQPQGVTLGQAIEKTQEIARRILPPEVTLEFDGEARELVSGRGEAWQIIFLALLIVYMALAAQFESLVHPFTIMIALPMAVFGALLLIFSLGFINQLAVIPQYVPPGTLPAPLAWLFGVMPEIPSMNLNLYSLIGLVLLLGLVTKNSILLVEFANQRRALGISAVEAMRQAGAVRLRPILMTALSTIIGIIPIALGLGAGAESRRPLGVAVVGGMLTSTFLTLYLVPAFYVMIDRLIPARTTKPANLS</sequence>
<feature type="transmembrane region" description="Helical" evidence="8">
    <location>
        <begin position="385"/>
        <end position="409"/>
    </location>
</feature>